<sequence>MTPRSSVLSTADARKPLVADVAVREFARGGFHGTTIADVAREAKISPAYVFKLFPSKERLFVAALERCFEQVVAALAIGADAAADPDADSVLFEMGAAYADLIKDRTLLMLQVHAQSVAEIPEIGEALRAGLAKVTMFAKDRSGGSDDAVQRFIAYGQLCHLIVTAHLEDVPESWATILSHGIRHPD</sequence>
<dbReference type="Gene3D" id="1.10.357.10">
    <property type="entry name" value="Tetracycline Repressor, domain 2"/>
    <property type="match status" value="1"/>
</dbReference>
<dbReference type="STRING" id="1619308.B5808_17630"/>
<dbReference type="PROSITE" id="PS50977">
    <property type="entry name" value="HTH_TETR_2"/>
    <property type="match status" value="1"/>
</dbReference>
<accession>A0A1X9LUB3</accession>
<evidence type="ECO:0000259" key="3">
    <source>
        <dbReference type="PROSITE" id="PS50977"/>
    </source>
</evidence>
<dbReference type="PANTHER" id="PTHR30055">
    <property type="entry name" value="HTH-TYPE TRANSCRIPTIONAL REGULATOR RUTR"/>
    <property type="match status" value="1"/>
</dbReference>
<reference evidence="4 5" key="1">
    <citation type="submission" date="2017-04" db="EMBL/GenBank/DDBJ databases">
        <authorList>
            <person name="Afonso C.L."/>
            <person name="Miller P.J."/>
            <person name="Scott M.A."/>
            <person name="Spackman E."/>
            <person name="Goraichik I."/>
            <person name="Dimitrov K.M."/>
            <person name="Suarez D.L."/>
            <person name="Swayne D.E."/>
        </authorList>
    </citation>
    <scope>NUCLEOTIDE SEQUENCE [LARGE SCALE GENOMIC DNA]</scope>
    <source>
        <strain evidence="5">XA(T)</strain>
    </source>
</reference>
<evidence type="ECO:0000313" key="5">
    <source>
        <dbReference type="Proteomes" id="UP000192775"/>
    </source>
</evidence>
<protein>
    <submittedName>
        <fullName evidence="4">TetR family transcriptional regulator</fullName>
    </submittedName>
</protein>
<dbReference type="GO" id="GO:0000976">
    <property type="term" value="F:transcription cis-regulatory region binding"/>
    <property type="evidence" value="ECO:0007669"/>
    <property type="project" value="TreeGrafter"/>
</dbReference>
<dbReference type="InterPro" id="IPR050109">
    <property type="entry name" value="HTH-type_TetR-like_transc_reg"/>
</dbReference>
<dbReference type="SUPFAM" id="SSF46689">
    <property type="entry name" value="Homeodomain-like"/>
    <property type="match status" value="1"/>
</dbReference>
<keyword evidence="5" id="KW-1185">Reference proteome</keyword>
<organism evidence="4 5">
    <name type="scientific">Cnuibacter physcomitrellae</name>
    <dbReference type="NCBI Taxonomy" id="1619308"/>
    <lineage>
        <taxon>Bacteria</taxon>
        <taxon>Bacillati</taxon>
        <taxon>Actinomycetota</taxon>
        <taxon>Actinomycetes</taxon>
        <taxon>Micrococcales</taxon>
        <taxon>Microbacteriaceae</taxon>
        <taxon>Cnuibacter</taxon>
    </lineage>
</organism>
<dbReference type="PANTHER" id="PTHR30055:SF146">
    <property type="entry name" value="HTH-TYPE TRANSCRIPTIONAL DUAL REGULATOR CECR"/>
    <property type="match status" value="1"/>
</dbReference>
<evidence type="ECO:0000313" key="4">
    <source>
        <dbReference type="EMBL" id="ARJ06839.1"/>
    </source>
</evidence>
<dbReference type="AlphaFoldDB" id="A0A1X9LUB3"/>
<gene>
    <name evidence="4" type="ORF">B5808_17630</name>
</gene>
<dbReference type="Pfam" id="PF00440">
    <property type="entry name" value="TetR_N"/>
    <property type="match status" value="1"/>
</dbReference>
<dbReference type="KEGG" id="cphy:B5808_17630"/>
<name>A0A1X9LUB3_9MICO</name>
<keyword evidence="1 2" id="KW-0238">DNA-binding</keyword>
<dbReference type="EMBL" id="CP020715">
    <property type="protein sequence ID" value="ARJ06839.1"/>
    <property type="molecule type" value="Genomic_DNA"/>
</dbReference>
<evidence type="ECO:0000256" key="2">
    <source>
        <dbReference type="PROSITE-ProRule" id="PRU00335"/>
    </source>
</evidence>
<dbReference type="Proteomes" id="UP000192775">
    <property type="component" value="Chromosome"/>
</dbReference>
<feature type="domain" description="HTH tetR-type" evidence="3">
    <location>
        <begin position="12"/>
        <end position="72"/>
    </location>
</feature>
<proteinExistence type="predicted"/>
<dbReference type="RefSeq" id="WP_085020977.1">
    <property type="nucleotide sequence ID" value="NZ_BMHD01000001.1"/>
</dbReference>
<evidence type="ECO:0000256" key="1">
    <source>
        <dbReference type="ARBA" id="ARBA00023125"/>
    </source>
</evidence>
<dbReference type="InterPro" id="IPR001647">
    <property type="entry name" value="HTH_TetR"/>
</dbReference>
<dbReference type="GO" id="GO:0003700">
    <property type="term" value="F:DNA-binding transcription factor activity"/>
    <property type="evidence" value="ECO:0007669"/>
    <property type="project" value="TreeGrafter"/>
</dbReference>
<feature type="DNA-binding region" description="H-T-H motif" evidence="2">
    <location>
        <begin position="35"/>
        <end position="54"/>
    </location>
</feature>
<dbReference type="InterPro" id="IPR009057">
    <property type="entry name" value="Homeodomain-like_sf"/>
</dbReference>